<organism evidence="7 9">
    <name type="scientific">Bacillus canaveralius</name>
    <dbReference type="NCBI Taxonomy" id="1403243"/>
    <lineage>
        <taxon>Bacteria</taxon>
        <taxon>Bacillati</taxon>
        <taxon>Bacillota</taxon>
        <taxon>Bacilli</taxon>
        <taxon>Bacillales</taxon>
        <taxon>Bacillaceae</taxon>
        <taxon>Bacillus</taxon>
    </lineage>
</organism>
<evidence type="ECO:0000256" key="4">
    <source>
        <dbReference type="ARBA" id="ARBA00023125"/>
    </source>
</evidence>
<evidence type="ECO:0000256" key="5">
    <source>
        <dbReference type="ARBA" id="ARBA00023163"/>
    </source>
</evidence>
<evidence type="ECO:0000313" key="7">
    <source>
        <dbReference type="EMBL" id="PLR80916.1"/>
    </source>
</evidence>
<evidence type="ECO:0000313" key="10">
    <source>
        <dbReference type="Proteomes" id="UP000235114"/>
    </source>
</evidence>
<dbReference type="GO" id="GO:0016987">
    <property type="term" value="F:sigma factor activity"/>
    <property type="evidence" value="ECO:0007669"/>
    <property type="project" value="UniProtKB-KW"/>
</dbReference>
<reference evidence="7 9" key="1">
    <citation type="submission" date="2017-11" db="EMBL/GenBank/DDBJ databases">
        <title>Comparitive Functional Genomics of Dry Heat Resistant strains isolated from the Viking Spacecraft.</title>
        <authorList>
            <person name="Seuylemezian A."/>
            <person name="Cooper K."/>
            <person name="Vaishampayan P."/>
        </authorList>
    </citation>
    <scope>NUCLEOTIDE SEQUENCE [LARGE SCALE GENOMIC DNA]</scope>
    <source>
        <strain evidence="7 9">M4.6</strain>
    </source>
</reference>
<evidence type="ECO:0000259" key="6">
    <source>
        <dbReference type="Pfam" id="PF08281"/>
    </source>
</evidence>
<protein>
    <submittedName>
        <fullName evidence="7">RNA polymerase subunit sigma</fullName>
    </submittedName>
</protein>
<proteinExistence type="inferred from homology"/>
<dbReference type="RefSeq" id="WP_101578530.1">
    <property type="nucleotide sequence ID" value="NZ_PGVA01000043.1"/>
</dbReference>
<comment type="similarity">
    <text evidence="1">Belongs to the sigma-70 factor family. ECF subfamily.</text>
</comment>
<dbReference type="InterPro" id="IPR013249">
    <property type="entry name" value="RNA_pol_sigma70_r4_t2"/>
</dbReference>
<reference evidence="8 10" key="2">
    <citation type="submission" date="2017-12" db="EMBL/GenBank/DDBJ databases">
        <title>Comparative Functional Genomics of Dry Heat Resistant strains isolated from the Viking Spacecraft.</title>
        <authorList>
            <person name="Seuylemezian A."/>
            <person name="Cooper K."/>
            <person name="Vaishampayan P."/>
        </authorList>
    </citation>
    <scope>NUCLEOTIDE SEQUENCE [LARGE SCALE GENOMIC DNA]</scope>
    <source>
        <strain evidence="8 10">ATCC 29669</strain>
    </source>
</reference>
<dbReference type="Proteomes" id="UP000235114">
    <property type="component" value="Unassembled WGS sequence"/>
</dbReference>
<gene>
    <name evidence="7" type="ORF">CU635_16775</name>
    <name evidence="8" type="ORF">CVD25_19660</name>
</gene>
<dbReference type="OrthoDB" id="2381154at2"/>
<dbReference type="EMBL" id="PGVA01000043">
    <property type="protein sequence ID" value="PLR80916.1"/>
    <property type="molecule type" value="Genomic_DNA"/>
</dbReference>
<dbReference type="Proteomes" id="UP000234951">
    <property type="component" value="Unassembled WGS sequence"/>
</dbReference>
<dbReference type="PANTHER" id="PTHR43133:SF8">
    <property type="entry name" value="RNA POLYMERASE SIGMA FACTOR HI_1459-RELATED"/>
    <property type="match status" value="1"/>
</dbReference>
<keyword evidence="3" id="KW-0731">Sigma factor</keyword>
<name>A0A2N5GIR6_9BACI</name>
<feature type="domain" description="RNA polymerase sigma factor 70 region 4 type 2" evidence="6">
    <location>
        <begin position="112"/>
        <end position="160"/>
    </location>
</feature>
<dbReference type="InterPro" id="IPR039425">
    <property type="entry name" value="RNA_pol_sigma-70-like"/>
</dbReference>
<keyword evidence="4" id="KW-0238">DNA-binding</keyword>
<comment type="caution">
    <text evidence="7">The sequence shown here is derived from an EMBL/GenBank/DDBJ whole genome shotgun (WGS) entry which is preliminary data.</text>
</comment>
<evidence type="ECO:0000256" key="3">
    <source>
        <dbReference type="ARBA" id="ARBA00023082"/>
    </source>
</evidence>
<dbReference type="Gene3D" id="1.10.1740.10">
    <property type="match status" value="1"/>
</dbReference>
<evidence type="ECO:0000313" key="9">
    <source>
        <dbReference type="Proteomes" id="UP000234951"/>
    </source>
</evidence>
<dbReference type="GO" id="GO:0006352">
    <property type="term" value="P:DNA-templated transcription initiation"/>
    <property type="evidence" value="ECO:0007669"/>
    <property type="project" value="InterPro"/>
</dbReference>
<dbReference type="AlphaFoldDB" id="A0A2N5GIR6"/>
<dbReference type="GO" id="GO:0003677">
    <property type="term" value="F:DNA binding"/>
    <property type="evidence" value="ECO:0007669"/>
    <property type="project" value="UniProtKB-KW"/>
</dbReference>
<keyword evidence="10" id="KW-1185">Reference proteome</keyword>
<dbReference type="InterPro" id="IPR013324">
    <property type="entry name" value="RNA_pol_sigma_r3/r4-like"/>
</dbReference>
<dbReference type="InterPro" id="IPR036388">
    <property type="entry name" value="WH-like_DNA-bd_sf"/>
</dbReference>
<dbReference type="Pfam" id="PF08281">
    <property type="entry name" value="Sigma70_r4_2"/>
    <property type="match status" value="1"/>
</dbReference>
<keyword evidence="5" id="KW-0804">Transcription</keyword>
<dbReference type="SUPFAM" id="SSF88946">
    <property type="entry name" value="Sigma2 domain of RNA polymerase sigma factors"/>
    <property type="match status" value="1"/>
</dbReference>
<dbReference type="EMBL" id="PGVD01000067">
    <property type="protein sequence ID" value="PLR91204.1"/>
    <property type="molecule type" value="Genomic_DNA"/>
</dbReference>
<keyword evidence="2" id="KW-0805">Transcription regulation</keyword>
<accession>A0A2N5GIR6</accession>
<evidence type="ECO:0000256" key="2">
    <source>
        <dbReference type="ARBA" id="ARBA00023015"/>
    </source>
</evidence>
<dbReference type="PANTHER" id="PTHR43133">
    <property type="entry name" value="RNA POLYMERASE ECF-TYPE SIGMA FACTO"/>
    <property type="match status" value="1"/>
</dbReference>
<evidence type="ECO:0000256" key="1">
    <source>
        <dbReference type="ARBA" id="ARBA00010641"/>
    </source>
</evidence>
<evidence type="ECO:0000313" key="8">
    <source>
        <dbReference type="EMBL" id="PLR91204.1"/>
    </source>
</evidence>
<dbReference type="Gene3D" id="1.10.10.10">
    <property type="entry name" value="Winged helix-like DNA-binding domain superfamily/Winged helix DNA-binding domain"/>
    <property type="match status" value="1"/>
</dbReference>
<dbReference type="SUPFAM" id="SSF88659">
    <property type="entry name" value="Sigma3 and sigma4 domains of RNA polymerase sigma factors"/>
    <property type="match status" value="1"/>
</dbReference>
<dbReference type="InterPro" id="IPR013325">
    <property type="entry name" value="RNA_pol_sigma_r2"/>
</dbReference>
<sequence length="236" mass="27259">MMDNRLGKNEQLETPRPEQAENILVTLYPGLQKYCRFLAQNKWDGDDIAQATILKAIQHYQHKPVISAALLNKMAYNLWIDTVRKRKKEMIDASPELSIRELHSGLMETTELLMQQFTPKQAIIFTLKEAFQYQVKEIADILSVSEMAVKSSLFRAKQRLTNDKFYEVATFWEDGEQKQISELIYESLHEQDPAVLIRAIPSIRSLVNEAPVQMRARKRKIAKQAHSPFSTFCMAA</sequence>